<feature type="region of interest" description="Disordered" evidence="4">
    <location>
        <begin position="676"/>
        <end position="697"/>
    </location>
</feature>
<comment type="similarity">
    <text evidence="2">Belongs to the lin-54 family.</text>
</comment>
<reference evidence="7" key="1">
    <citation type="journal article" date="2019" name="Gigascience">
        <title>De novo genome assembly of the endangered Acer yangbiense, a plant species with extremely small populations endemic to Yunnan Province, China.</title>
        <authorList>
            <person name="Yang J."/>
            <person name="Wariss H.M."/>
            <person name="Tao L."/>
            <person name="Zhang R."/>
            <person name="Yun Q."/>
            <person name="Hollingsworth P."/>
            <person name="Dao Z."/>
            <person name="Luo G."/>
            <person name="Guo H."/>
            <person name="Ma Y."/>
            <person name="Sun W."/>
        </authorList>
    </citation>
    <scope>NUCLEOTIDE SEQUENCE [LARGE SCALE GENOMIC DNA]</scope>
    <source>
        <strain evidence="7">cv. br00</strain>
    </source>
</reference>
<evidence type="ECO:0000256" key="4">
    <source>
        <dbReference type="SAM" id="MobiDB-lite"/>
    </source>
</evidence>
<feature type="compositionally biased region" description="Basic and acidic residues" evidence="4">
    <location>
        <begin position="686"/>
        <end position="697"/>
    </location>
</feature>
<dbReference type="InterPro" id="IPR044522">
    <property type="entry name" value="TSO1-like"/>
</dbReference>
<dbReference type="Pfam" id="PF03638">
    <property type="entry name" value="TCR"/>
    <property type="match status" value="1"/>
</dbReference>
<dbReference type="Proteomes" id="UP000326939">
    <property type="component" value="Chromosome 1"/>
</dbReference>
<dbReference type="InterPro" id="IPR033467">
    <property type="entry name" value="Tesmin/TSO1-like_CXC"/>
</dbReference>
<gene>
    <name evidence="6" type="ORF">DKX38_001343</name>
</gene>
<dbReference type="GO" id="GO:0005634">
    <property type="term" value="C:nucleus"/>
    <property type="evidence" value="ECO:0007669"/>
    <property type="project" value="UniProtKB-SubCell"/>
</dbReference>
<sequence length="697" mass="77451">MKNTALISVIEEFDLYVVSEMRRVAGSDVYRQSDILPKPQLMPCFQDEIQSYSSSGCIDEHLADPFNGDNIMNSSMSGPTSHKETATEADDTNAGDGKAKVMVSDQTGEELPSVSMNFFEVTAREKETDERFGEFLQCLSGNVDDHVESDILGGTFSGEQRHELFSPQAAGAQHNKLGASFQIFPESLQRYSKESLGSLSKESVKEADQPHRGIRRHLHFESLVLPHDETRTISGSWPARSCSQTAKSWPSFSPPACESVRAAQNCGNRAVNSIVRSESVVSESSKVKKLGSNLHQQEEKLMSYGIPFLSFNGEIYSHLGYEQNESQGSFSYQSSGIIQPPCDSLHLIPYEQQATLCKGTMPSSEYADIVELNQMSPERNRKKAKYTIKSEGCRRCKCKRSRCLKLYCECFAAGIYCLDTCSCENCFNKPEYEETVLDMRQVTETRNPLAFAPKVVTNATNSPANMMVRVNISGSVSAKEFLKKLELDAVMDADVKDVTILMEKNQVTLFPIKTIYRRAERWNNPSQEQQHSLLESPSDCIKAERSNQFSSTWEELAGIGHLTPPSHCLLGAVASSGSLNTRDCSRKLVGQLQQESSVLSPSGYLNWNHSPSSLSPKLYGREALHELCSDSFFCDIMEDATPETLENTCTPSTEGVKSWSPNQKWDLPSFPPLTPYSKSQAAIHQNDGDHKGITGYQ</sequence>
<dbReference type="EMBL" id="VDCV01000001">
    <property type="protein sequence ID" value="KAB5574149.1"/>
    <property type="molecule type" value="Genomic_DNA"/>
</dbReference>
<dbReference type="PROSITE" id="PS51634">
    <property type="entry name" value="CRC"/>
    <property type="match status" value="1"/>
</dbReference>
<dbReference type="PANTHER" id="PTHR46159">
    <property type="entry name" value="PROTEIN TESMIN/TSO1-LIKE CXC 2"/>
    <property type="match status" value="1"/>
</dbReference>
<feature type="domain" description="CRC" evidence="5">
    <location>
        <begin position="392"/>
        <end position="464"/>
    </location>
</feature>
<dbReference type="AlphaFoldDB" id="A0A5N5P3T6"/>
<evidence type="ECO:0000313" key="7">
    <source>
        <dbReference type="Proteomes" id="UP000326939"/>
    </source>
</evidence>
<accession>A0A5N5P3T6</accession>
<dbReference type="SMART" id="SM01114">
    <property type="entry name" value="CXC"/>
    <property type="match status" value="1"/>
</dbReference>
<keyword evidence="7" id="KW-1185">Reference proteome</keyword>
<comment type="subcellular location">
    <subcellularLocation>
        <location evidence="1">Nucleus</location>
    </subcellularLocation>
</comment>
<dbReference type="GO" id="GO:0003700">
    <property type="term" value="F:DNA-binding transcription factor activity"/>
    <property type="evidence" value="ECO:0007669"/>
    <property type="project" value="InterPro"/>
</dbReference>
<keyword evidence="3" id="KW-0539">Nucleus</keyword>
<evidence type="ECO:0000313" key="6">
    <source>
        <dbReference type="EMBL" id="KAB5574149.1"/>
    </source>
</evidence>
<feature type="region of interest" description="Disordered" evidence="4">
    <location>
        <begin position="72"/>
        <end position="96"/>
    </location>
</feature>
<evidence type="ECO:0000256" key="2">
    <source>
        <dbReference type="ARBA" id="ARBA00007267"/>
    </source>
</evidence>
<proteinExistence type="inferred from homology"/>
<name>A0A5N5P3T6_9ROSI</name>
<comment type="caution">
    <text evidence="6">The sequence shown here is derived from an EMBL/GenBank/DDBJ whole genome shotgun (WGS) entry which is preliminary data.</text>
</comment>
<evidence type="ECO:0000256" key="3">
    <source>
        <dbReference type="ARBA" id="ARBA00023242"/>
    </source>
</evidence>
<organism evidence="6 7">
    <name type="scientific">Salix brachista</name>
    <dbReference type="NCBI Taxonomy" id="2182728"/>
    <lineage>
        <taxon>Eukaryota</taxon>
        <taxon>Viridiplantae</taxon>
        <taxon>Streptophyta</taxon>
        <taxon>Embryophyta</taxon>
        <taxon>Tracheophyta</taxon>
        <taxon>Spermatophyta</taxon>
        <taxon>Magnoliopsida</taxon>
        <taxon>eudicotyledons</taxon>
        <taxon>Gunneridae</taxon>
        <taxon>Pentapetalae</taxon>
        <taxon>rosids</taxon>
        <taxon>fabids</taxon>
        <taxon>Malpighiales</taxon>
        <taxon>Salicaceae</taxon>
        <taxon>Saliceae</taxon>
        <taxon>Salix</taxon>
    </lineage>
</organism>
<evidence type="ECO:0000256" key="1">
    <source>
        <dbReference type="ARBA" id="ARBA00004123"/>
    </source>
</evidence>
<protein>
    <recommendedName>
        <fullName evidence="5">CRC domain-containing protein</fullName>
    </recommendedName>
</protein>
<dbReference type="InterPro" id="IPR005172">
    <property type="entry name" value="CRC"/>
</dbReference>
<dbReference type="PANTHER" id="PTHR46159:SF18">
    <property type="entry name" value="CRC DOMAIN-CONTAINING PROTEIN"/>
    <property type="match status" value="1"/>
</dbReference>
<evidence type="ECO:0000259" key="5">
    <source>
        <dbReference type="PROSITE" id="PS51634"/>
    </source>
</evidence>